<dbReference type="SMART" id="SM00156">
    <property type="entry name" value="PP2Ac"/>
    <property type="match status" value="1"/>
</dbReference>
<dbReference type="eggNOG" id="KOG0374">
    <property type="taxonomic scope" value="Eukaryota"/>
</dbReference>
<dbReference type="InterPro" id="IPR006186">
    <property type="entry name" value="Ser/Thr-sp_prot-phosphatase"/>
</dbReference>
<feature type="compositionally biased region" description="Low complexity" evidence="11">
    <location>
        <begin position="16"/>
        <end position="31"/>
    </location>
</feature>
<evidence type="ECO:0000256" key="7">
    <source>
        <dbReference type="ARBA" id="ARBA00047761"/>
    </source>
</evidence>
<evidence type="ECO:0000313" key="14">
    <source>
        <dbReference type="Proteomes" id="UP000009328"/>
    </source>
</evidence>
<dbReference type="EMBL" id="CAIF01000216">
    <property type="protein sequence ID" value="CCH45863.1"/>
    <property type="molecule type" value="Genomic_DNA"/>
</dbReference>
<dbReference type="SUPFAM" id="SSF56300">
    <property type="entry name" value="Metallo-dependent phosphatases"/>
    <property type="match status" value="1"/>
</dbReference>
<keyword evidence="14" id="KW-1185">Reference proteome</keyword>
<dbReference type="GO" id="GO:0007059">
    <property type="term" value="P:chromosome segregation"/>
    <property type="evidence" value="ECO:0007669"/>
    <property type="project" value="TreeGrafter"/>
</dbReference>
<dbReference type="InParanoid" id="K0KXS0"/>
<dbReference type="PANTHER" id="PTHR11668:SF423">
    <property type="entry name" value="SERINE_THREONINE-PROTEIN PHOSPHATASE PPQ"/>
    <property type="match status" value="1"/>
</dbReference>
<dbReference type="AlphaFoldDB" id="K0KXS0"/>
<comment type="caution">
    <text evidence="13">The sequence shown here is derived from an EMBL/GenBank/DDBJ whole genome shotgun (WGS) entry which is preliminary data.</text>
</comment>
<evidence type="ECO:0000256" key="1">
    <source>
        <dbReference type="ARBA" id="ARBA00001936"/>
    </source>
</evidence>
<dbReference type="Gene3D" id="3.60.21.10">
    <property type="match status" value="1"/>
</dbReference>
<evidence type="ECO:0000256" key="9">
    <source>
        <dbReference type="PIRNR" id="PIRNR000909"/>
    </source>
</evidence>
<feature type="region of interest" description="Disordered" evidence="11">
    <location>
        <begin position="179"/>
        <end position="200"/>
    </location>
</feature>
<gene>
    <name evidence="13" type="ORF">BN7_5450</name>
</gene>
<feature type="region of interest" description="Disordered" evidence="11">
    <location>
        <begin position="218"/>
        <end position="239"/>
    </location>
</feature>
<dbReference type="InterPro" id="IPR029052">
    <property type="entry name" value="Metallo-depent_PP-like"/>
</dbReference>
<dbReference type="InterPro" id="IPR031675">
    <property type="entry name" value="STPPase_N"/>
</dbReference>
<keyword evidence="9" id="KW-0963">Cytoplasm</keyword>
<reference evidence="13 14" key="1">
    <citation type="journal article" date="2012" name="Eukaryot. Cell">
        <title>Draft genome sequence of Wickerhamomyces ciferrii NRRL Y-1031 F-60-10.</title>
        <authorList>
            <person name="Schneider J."/>
            <person name="Andrea H."/>
            <person name="Blom J."/>
            <person name="Jaenicke S."/>
            <person name="Ruckert C."/>
            <person name="Schorsch C."/>
            <person name="Szczepanowski R."/>
            <person name="Farwick M."/>
            <person name="Goesmann A."/>
            <person name="Puhler A."/>
            <person name="Schaffer S."/>
            <person name="Tauch A."/>
            <person name="Kohler T."/>
            <person name="Brinkrolf K."/>
        </authorList>
    </citation>
    <scope>NUCLEOTIDE SEQUENCE [LARGE SCALE GENOMIC DNA]</scope>
    <source>
        <strain evidence="14">ATCC 14091 / BCRC 22168 / CBS 111 / JCM 3599 / NBRC 0793 / NRRL Y-1031 F-60-10</strain>
    </source>
</reference>
<comment type="similarity">
    <text evidence="6 9">Belongs to the PPP phosphatase family. PP-Z subfamily.</text>
</comment>
<dbReference type="STRING" id="1206466.K0KXS0"/>
<dbReference type="EC" id="3.1.3.16" evidence="9 10"/>
<dbReference type="PROSITE" id="PS00125">
    <property type="entry name" value="SER_THR_PHOSPHATASE"/>
    <property type="match status" value="1"/>
</dbReference>
<evidence type="ECO:0000256" key="8">
    <source>
        <dbReference type="ARBA" id="ARBA00048336"/>
    </source>
</evidence>
<evidence type="ECO:0000256" key="2">
    <source>
        <dbReference type="ARBA" id="ARBA00022723"/>
    </source>
</evidence>
<dbReference type="FunFam" id="3.60.21.10:FF:000026">
    <property type="entry name" value="Serine/threonine-protein phosphatase"/>
    <property type="match status" value="1"/>
</dbReference>
<feature type="compositionally biased region" description="Polar residues" evidence="11">
    <location>
        <begin position="1"/>
        <end position="15"/>
    </location>
</feature>
<dbReference type="Proteomes" id="UP000009328">
    <property type="component" value="Unassembled WGS sequence"/>
</dbReference>
<comment type="catalytic activity">
    <reaction evidence="7 9">
        <text>O-phospho-L-seryl-[protein] + H2O = L-seryl-[protein] + phosphate</text>
        <dbReference type="Rhea" id="RHEA:20629"/>
        <dbReference type="Rhea" id="RHEA-COMP:9863"/>
        <dbReference type="Rhea" id="RHEA-COMP:11604"/>
        <dbReference type="ChEBI" id="CHEBI:15377"/>
        <dbReference type="ChEBI" id="CHEBI:29999"/>
        <dbReference type="ChEBI" id="CHEBI:43474"/>
        <dbReference type="ChEBI" id="CHEBI:83421"/>
        <dbReference type="EC" id="3.1.3.16"/>
    </reaction>
</comment>
<proteinExistence type="inferred from homology"/>
<evidence type="ECO:0000256" key="5">
    <source>
        <dbReference type="ARBA" id="ARBA00023211"/>
    </source>
</evidence>
<keyword evidence="4 9" id="KW-0904">Protein phosphatase</keyword>
<evidence type="ECO:0000313" key="13">
    <source>
        <dbReference type="EMBL" id="CCH45863.1"/>
    </source>
</evidence>
<comment type="cofactor">
    <cofactor evidence="1 9">
        <name>Mn(2+)</name>
        <dbReference type="ChEBI" id="CHEBI:29035"/>
    </cofactor>
</comment>
<feature type="compositionally biased region" description="Low complexity" evidence="11">
    <location>
        <begin position="45"/>
        <end position="54"/>
    </location>
</feature>
<dbReference type="GO" id="GO:0005634">
    <property type="term" value="C:nucleus"/>
    <property type="evidence" value="ECO:0007669"/>
    <property type="project" value="TreeGrafter"/>
</dbReference>
<evidence type="ECO:0000256" key="4">
    <source>
        <dbReference type="ARBA" id="ARBA00022912"/>
    </source>
</evidence>
<evidence type="ECO:0000256" key="6">
    <source>
        <dbReference type="ARBA" id="ARBA00029458"/>
    </source>
</evidence>
<dbReference type="InterPro" id="IPR050341">
    <property type="entry name" value="PP1_catalytic_subunit"/>
</dbReference>
<evidence type="ECO:0000259" key="12">
    <source>
        <dbReference type="PROSITE" id="PS00125"/>
    </source>
</evidence>
<dbReference type="GO" id="GO:0007346">
    <property type="term" value="P:regulation of mitotic cell cycle"/>
    <property type="evidence" value="ECO:0007669"/>
    <property type="project" value="TreeGrafter"/>
</dbReference>
<feature type="compositionally biased region" description="Low complexity" evidence="11">
    <location>
        <begin position="183"/>
        <end position="199"/>
    </location>
</feature>
<dbReference type="GO" id="GO:0004722">
    <property type="term" value="F:protein serine/threonine phosphatase activity"/>
    <property type="evidence" value="ECO:0007669"/>
    <property type="project" value="UniProtKB-UniRule"/>
</dbReference>
<dbReference type="PANTHER" id="PTHR11668">
    <property type="entry name" value="SERINE/THREONINE PROTEIN PHOSPHATASE"/>
    <property type="match status" value="1"/>
</dbReference>
<comment type="subcellular location">
    <subcellularLocation>
        <location evidence="9">Cytoplasm</location>
    </subcellularLocation>
</comment>
<feature type="region of interest" description="Disordered" evidence="11">
    <location>
        <begin position="1"/>
        <end position="77"/>
    </location>
</feature>
<dbReference type="InterPro" id="IPR011159">
    <property type="entry name" value="PPPtase_PPZ/Ppq1"/>
</dbReference>
<dbReference type="PRINTS" id="PR00114">
    <property type="entry name" value="STPHPHTASE"/>
</dbReference>
<dbReference type="Pfam" id="PF00149">
    <property type="entry name" value="Metallophos"/>
    <property type="match status" value="1"/>
</dbReference>
<dbReference type="GO" id="GO:0005737">
    <property type="term" value="C:cytoplasm"/>
    <property type="evidence" value="ECO:0007669"/>
    <property type="project" value="UniProtKB-SubCell"/>
</dbReference>
<keyword evidence="5 9" id="KW-0464">Manganese</keyword>
<dbReference type="Pfam" id="PF16891">
    <property type="entry name" value="STPPase_N"/>
    <property type="match status" value="1"/>
</dbReference>
<keyword evidence="2 9" id="KW-0479">Metal-binding</keyword>
<evidence type="ECO:0000256" key="10">
    <source>
        <dbReference type="RuleBase" id="RU004273"/>
    </source>
</evidence>
<accession>K0KXS0</accession>
<dbReference type="GO" id="GO:0046872">
    <property type="term" value="F:metal ion binding"/>
    <property type="evidence" value="ECO:0007669"/>
    <property type="project" value="UniProtKB-UniRule"/>
</dbReference>
<evidence type="ECO:0000256" key="3">
    <source>
        <dbReference type="ARBA" id="ARBA00022801"/>
    </source>
</evidence>
<organism evidence="13 14">
    <name type="scientific">Wickerhamomyces ciferrii (strain ATCC 14091 / BCRC 22168 / CBS 111 / JCM 3599 / NBRC 0793 / NRRL Y-1031 F-60-10)</name>
    <name type="common">Yeast</name>
    <name type="synonym">Pichia ciferrii</name>
    <dbReference type="NCBI Taxonomy" id="1206466"/>
    <lineage>
        <taxon>Eukaryota</taxon>
        <taxon>Fungi</taxon>
        <taxon>Dikarya</taxon>
        <taxon>Ascomycota</taxon>
        <taxon>Saccharomycotina</taxon>
        <taxon>Saccharomycetes</taxon>
        <taxon>Phaffomycetales</taxon>
        <taxon>Wickerhamomycetaceae</taxon>
        <taxon>Wickerhamomyces</taxon>
    </lineage>
</organism>
<name>K0KXS0_WICCF</name>
<feature type="compositionally biased region" description="Low complexity" evidence="11">
    <location>
        <begin position="65"/>
        <end position="74"/>
    </location>
</feature>
<evidence type="ECO:0000256" key="11">
    <source>
        <dbReference type="SAM" id="MobiDB-lite"/>
    </source>
</evidence>
<feature type="compositionally biased region" description="Low complexity" evidence="11">
    <location>
        <begin position="218"/>
        <end position="231"/>
    </location>
</feature>
<dbReference type="FunCoup" id="K0KXS0">
    <property type="interactions" value="155"/>
</dbReference>
<keyword evidence="3 9" id="KW-0378">Hydrolase</keyword>
<comment type="catalytic activity">
    <reaction evidence="8 9 10">
        <text>O-phospho-L-threonyl-[protein] + H2O = L-threonyl-[protein] + phosphate</text>
        <dbReference type="Rhea" id="RHEA:47004"/>
        <dbReference type="Rhea" id="RHEA-COMP:11060"/>
        <dbReference type="Rhea" id="RHEA-COMP:11605"/>
        <dbReference type="ChEBI" id="CHEBI:15377"/>
        <dbReference type="ChEBI" id="CHEBI:30013"/>
        <dbReference type="ChEBI" id="CHEBI:43474"/>
        <dbReference type="ChEBI" id="CHEBI:61977"/>
        <dbReference type="EC" id="3.1.3.16"/>
    </reaction>
</comment>
<dbReference type="PIRSF" id="PIRSF000909">
    <property type="entry name" value="PPPtase_PPZ"/>
    <property type="match status" value="1"/>
</dbReference>
<dbReference type="InterPro" id="IPR004843">
    <property type="entry name" value="Calcineurin-like_PHP"/>
</dbReference>
<protein>
    <recommendedName>
        <fullName evidence="9 10">Serine/threonine-protein phosphatase</fullName>
        <ecNumber evidence="9 10">3.1.3.16</ecNumber>
    </recommendedName>
</protein>
<feature type="domain" description="Serine/threonine specific protein phosphatases" evidence="12">
    <location>
        <begin position="388"/>
        <end position="393"/>
    </location>
</feature>
<dbReference type="HOGENOM" id="CLU_004962_4_1_1"/>
<sequence length="569" mass="63644">MGNSPSKNASPNTHTSNSSLNGGSSSSSALAVTSGEPEPDDRKSSSYNQSNSKQCQKDTRINKQYNNNNSNYSDDGLHYNKEKLQKKKFSKSPKKFTYFDGQNVIYNQNHQGVNSNSHESLNTFDMDIDVSMAKALKSSSISNTNKIRRSSNSTTTSDEINSTIDEELYINGQVSVPKNLSRTGSSYTTNTTGSTTGTNDEISSSFSDLFTIDSSKSNSSSLSTTPPFSNNQVNGNLPPIVEEPKKSIHTRKPKIGPNDVDIDSIIEKLLTQSINSSNSNNSSPTLGFKSKNDEFFIKPHEISIICSKVREIFLNQPSLLRLSAPVKIVGDIHGQFNDLLRILKLSGLPPNSNYLFLGDYVDRGKQSLETILLLFCFKIKYPENFFMLRGNHESANITKIYGFYDECKRRLNLKTWKNFIDVFNTLPISAIINDKIFCIHGGLSPNLNNLKQIENLKRPTDIPETGLFADLLWSDPDPNVTEWNDNDRGVSYCFGKKVVENFCKKFKFDLIIRGHMVVEDGYEFFAKKKLVTIFSAPNYCGEFNNWGAVMSVDNGLLCSFELLKPNKKL</sequence>